<dbReference type="Pfam" id="PF20343">
    <property type="entry name" value="DUF6638"/>
    <property type="match status" value="1"/>
</dbReference>
<organism evidence="1 2">
    <name type="scientific">Candidatus Yonathbacteria bacterium RIFOXYD1_FULL_52_36</name>
    <dbReference type="NCBI Taxonomy" id="1802730"/>
    <lineage>
        <taxon>Bacteria</taxon>
        <taxon>Candidatus Yonathiibacteriota</taxon>
    </lineage>
</organism>
<dbReference type="EMBL" id="MHUZ01000017">
    <property type="protein sequence ID" value="OHA85776.1"/>
    <property type="molecule type" value="Genomic_DNA"/>
</dbReference>
<evidence type="ECO:0000313" key="2">
    <source>
        <dbReference type="Proteomes" id="UP000178168"/>
    </source>
</evidence>
<accession>A0A1G2SLD8</accession>
<name>A0A1G2SLD8_9BACT</name>
<gene>
    <name evidence="1" type="ORF">A2591_03620</name>
</gene>
<protein>
    <submittedName>
        <fullName evidence="1">Uncharacterized protein</fullName>
    </submittedName>
</protein>
<comment type="caution">
    <text evidence="1">The sequence shown here is derived from an EMBL/GenBank/DDBJ whole genome shotgun (WGS) entry which is preliminary data.</text>
</comment>
<evidence type="ECO:0000313" key="1">
    <source>
        <dbReference type="EMBL" id="OHA85776.1"/>
    </source>
</evidence>
<dbReference type="STRING" id="1802730.A2591_03620"/>
<reference evidence="1 2" key="1">
    <citation type="journal article" date="2016" name="Nat. Commun.">
        <title>Thousands of microbial genomes shed light on interconnected biogeochemical processes in an aquifer system.</title>
        <authorList>
            <person name="Anantharaman K."/>
            <person name="Brown C.T."/>
            <person name="Hug L.A."/>
            <person name="Sharon I."/>
            <person name="Castelle C.J."/>
            <person name="Probst A.J."/>
            <person name="Thomas B.C."/>
            <person name="Singh A."/>
            <person name="Wilkins M.J."/>
            <person name="Karaoz U."/>
            <person name="Brodie E.L."/>
            <person name="Williams K.H."/>
            <person name="Hubbard S.S."/>
            <person name="Banfield J.F."/>
        </authorList>
    </citation>
    <scope>NUCLEOTIDE SEQUENCE [LARGE SCALE GENOMIC DNA]</scope>
</reference>
<dbReference type="InterPro" id="IPR046578">
    <property type="entry name" value="DUF6638"/>
</dbReference>
<proteinExistence type="predicted"/>
<dbReference type="AlphaFoldDB" id="A0A1G2SLD8"/>
<dbReference type="Proteomes" id="UP000178168">
    <property type="component" value="Unassembled WGS sequence"/>
</dbReference>
<sequence length="435" mass="49935">MKRQTDARVRPSANKKGGLMNELVETGLFGKGLIMIDSPELVRRYNDCLADMGLQKTALDTFNIDAVGWSPEIAAERDNSHYLSHGEANPLAIILTPDQTRCPIYFPYHSYDWQLMQQVYDQNRPQLAELTKSEGVWADIDQDVDLYVDPGDLCMVSEIVVKFLTPSRVMEKAAHQKQLVQQFLSGSNIADRKEREVLKALEESNSDIGDMRFKSVVVPHMIFTDVRSFYTRSFGGIFVLRDLPVSGEQIVARDPSLNWSGGAYRGVSDPGILPLLEEEGVIQADLSWWERHIERLEILRDGYLMEVLDETHPDVDYCSLNSARQKGVISSVKERLPEEYIELDRLVHRVRAGELGSVPPLVKHHLYHPNSDLPASSVEVLWHLLTIIGGGHHVVRFYRHDKDEFFQAYKTWGTPRRKWAEKMISLYYEYRMMKR</sequence>